<dbReference type="InterPro" id="IPR050093">
    <property type="entry name" value="ABC_SmlMolc_Importer"/>
</dbReference>
<dbReference type="PROSITE" id="PS00211">
    <property type="entry name" value="ABC_TRANSPORTER_1"/>
    <property type="match status" value="1"/>
</dbReference>
<dbReference type="HOGENOM" id="CLU_000604_1_22_11"/>
<gene>
    <name evidence="5" type="ordered locus">Cfla_1749</name>
</gene>
<dbReference type="PROSITE" id="PS50893">
    <property type="entry name" value="ABC_TRANSPORTER_2"/>
    <property type="match status" value="1"/>
</dbReference>
<organism evidence="5 6">
    <name type="scientific">Cellulomonas flavigena (strain ATCC 482 / DSM 20109 / BCRC 11376 / JCM 18109 / NBRC 3775 / NCIMB 8073 / NRS 134)</name>
    <dbReference type="NCBI Taxonomy" id="446466"/>
    <lineage>
        <taxon>Bacteria</taxon>
        <taxon>Bacillati</taxon>
        <taxon>Actinomycetota</taxon>
        <taxon>Actinomycetes</taxon>
        <taxon>Micrococcales</taxon>
        <taxon>Cellulomonadaceae</taxon>
        <taxon>Cellulomonas</taxon>
    </lineage>
</organism>
<sequence>MTLDAHLQVTRGQFTLDVALHVPAGAVLAVMGPNGSGKTTLVESLAGAVALTAGHITLDERSLADAARGVHLPPRERGLGVCLQDGALFGHLSARENVAFGPRAQGVRARDARAVADSLLAELDLGEHARTHAERLSGGQAQRVAVARALAARPRALLLDEPFGALDPATRPLVREVVRRRVARGLPAVLVTHDVRDALDLADELVVLLDGRVAQRGRAAELVSAPATPEVARVVGARPPPTDPASPGAT</sequence>
<accession>D5UEI6</accession>
<dbReference type="Pfam" id="PF00005">
    <property type="entry name" value="ABC_tran"/>
    <property type="match status" value="1"/>
</dbReference>
<dbReference type="InterPro" id="IPR003439">
    <property type="entry name" value="ABC_transporter-like_ATP-bd"/>
</dbReference>
<dbReference type="KEGG" id="cfl:Cfla_1749"/>
<evidence type="ECO:0000256" key="2">
    <source>
        <dbReference type="ARBA" id="ARBA00022741"/>
    </source>
</evidence>
<evidence type="ECO:0000313" key="5">
    <source>
        <dbReference type="EMBL" id="ADG74646.1"/>
    </source>
</evidence>
<reference evidence="5 6" key="1">
    <citation type="journal article" date="2010" name="Stand. Genomic Sci.">
        <title>Complete genome sequence of Cellulomonas flavigena type strain (134).</title>
        <authorList>
            <person name="Abt B."/>
            <person name="Foster B."/>
            <person name="Lapidus A."/>
            <person name="Clum A."/>
            <person name="Sun H."/>
            <person name="Pukall R."/>
            <person name="Lucas S."/>
            <person name="Glavina Del Rio T."/>
            <person name="Nolan M."/>
            <person name="Tice H."/>
            <person name="Cheng J.F."/>
            <person name="Pitluck S."/>
            <person name="Liolios K."/>
            <person name="Ivanova N."/>
            <person name="Mavromatis K."/>
            <person name="Ovchinnikova G."/>
            <person name="Pati A."/>
            <person name="Goodwin L."/>
            <person name="Chen A."/>
            <person name="Palaniappan K."/>
            <person name="Land M."/>
            <person name="Hauser L."/>
            <person name="Chang Y.J."/>
            <person name="Jeffries C.D."/>
            <person name="Rohde M."/>
            <person name="Goker M."/>
            <person name="Woyke T."/>
            <person name="Bristow J."/>
            <person name="Eisen J.A."/>
            <person name="Markowitz V."/>
            <person name="Hugenholtz P."/>
            <person name="Kyrpides N.C."/>
            <person name="Klenk H.P."/>
        </authorList>
    </citation>
    <scope>NUCLEOTIDE SEQUENCE [LARGE SCALE GENOMIC DNA]</scope>
    <source>
        <strain evidence="6">ATCC 482 / DSM 20109 / BCRC 11376 / JCM 18109 / NBRC 3775 / NCIMB 8073 / NRS 134</strain>
    </source>
</reference>
<proteinExistence type="predicted"/>
<keyword evidence="3" id="KW-0067">ATP-binding</keyword>
<dbReference type="SMART" id="SM00382">
    <property type="entry name" value="AAA"/>
    <property type="match status" value="1"/>
</dbReference>
<dbReference type="InterPro" id="IPR027417">
    <property type="entry name" value="P-loop_NTPase"/>
</dbReference>
<evidence type="ECO:0000256" key="3">
    <source>
        <dbReference type="ARBA" id="ARBA00022840"/>
    </source>
</evidence>
<dbReference type="Proteomes" id="UP000000849">
    <property type="component" value="Chromosome"/>
</dbReference>
<dbReference type="InterPro" id="IPR017871">
    <property type="entry name" value="ABC_transporter-like_CS"/>
</dbReference>
<evidence type="ECO:0000256" key="1">
    <source>
        <dbReference type="ARBA" id="ARBA00022448"/>
    </source>
</evidence>
<dbReference type="STRING" id="446466.Cfla_1749"/>
<dbReference type="GO" id="GO:0005524">
    <property type="term" value="F:ATP binding"/>
    <property type="evidence" value="ECO:0007669"/>
    <property type="project" value="UniProtKB-KW"/>
</dbReference>
<name>D5UEI6_CELFN</name>
<dbReference type="Gene3D" id="3.40.50.300">
    <property type="entry name" value="P-loop containing nucleotide triphosphate hydrolases"/>
    <property type="match status" value="1"/>
</dbReference>
<dbReference type="SUPFAM" id="SSF52540">
    <property type="entry name" value="P-loop containing nucleoside triphosphate hydrolases"/>
    <property type="match status" value="1"/>
</dbReference>
<dbReference type="GO" id="GO:0016887">
    <property type="term" value="F:ATP hydrolysis activity"/>
    <property type="evidence" value="ECO:0007669"/>
    <property type="project" value="InterPro"/>
</dbReference>
<dbReference type="EMBL" id="CP001964">
    <property type="protein sequence ID" value="ADG74646.1"/>
    <property type="molecule type" value="Genomic_DNA"/>
</dbReference>
<protein>
    <submittedName>
        <fullName evidence="5">ABC transporter related protein</fullName>
    </submittedName>
</protein>
<dbReference type="PANTHER" id="PTHR42781:SF4">
    <property type="entry name" value="SPERMIDINE_PUTRESCINE IMPORT ATP-BINDING PROTEIN POTA"/>
    <property type="match status" value="1"/>
</dbReference>
<dbReference type="InterPro" id="IPR003593">
    <property type="entry name" value="AAA+_ATPase"/>
</dbReference>
<evidence type="ECO:0000259" key="4">
    <source>
        <dbReference type="PROSITE" id="PS50893"/>
    </source>
</evidence>
<keyword evidence="2" id="KW-0547">Nucleotide-binding</keyword>
<keyword evidence="1" id="KW-0813">Transport</keyword>
<feature type="domain" description="ABC transporter" evidence="4">
    <location>
        <begin position="1"/>
        <end position="235"/>
    </location>
</feature>
<dbReference type="RefSeq" id="WP_013116980.1">
    <property type="nucleotide sequence ID" value="NC_014151.1"/>
</dbReference>
<dbReference type="PANTHER" id="PTHR42781">
    <property type="entry name" value="SPERMIDINE/PUTRESCINE IMPORT ATP-BINDING PROTEIN POTA"/>
    <property type="match status" value="1"/>
</dbReference>
<dbReference type="AlphaFoldDB" id="D5UEI6"/>
<keyword evidence="6" id="KW-1185">Reference proteome</keyword>
<dbReference type="eggNOG" id="COG3842">
    <property type="taxonomic scope" value="Bacteria"/>
</dbReference>
<evidence type="ECO:0000313" key="6">
    <source>
        <dbReference type="Proteomes" id="UP000000849"/>
    </source>
</evidence>
<dbReference type="OrthoDB" id="9112331at2"/>